<keyword evidence="1" id="KW-1133">Transmembrane helix</keyword>
<keyword evidence="1" id="KW-0812">Transmembrane</keyword>
<reference evidence="2" key="1">
    <citation type="submission" date="2023-03" db="EMBL/GenBank/DDBJ databases">
        <title>Actinoallomurus iriomotensis NBRC 103684.</title>
        <authorList>
            <person name="Ichikawa N."/>
            <person name="Sato H."/>
            <person name="Tonouchi N."/>
        </authorList>
    </citation>
    <scope>NUCLEOTIDE SEQUENCE</scope>
    <source>
        <strain evidence="2">NBRC 103684</strain>
    </source>
</reference>
<dbReference type="AlphaFoldDB" id="A0A9W6S6U8"/>
<comment type="caution">
    <text evidence="2">The sequence shown here is derived from an EMBL/GenBank/DDBJ whole genome shotgun (WGS) entry which is preliminary data.</text>
</comment>
<keyword evidence="3" id="KW-1185">Reference proteome</keyword>
<evidence type="ECO:0000313" key="2">
    <source>
        <dbReference type="EMBL" id="GLY89651.1"/>
    </source>
</evidence>
<protein>
    <submittedName>
        <fullName evidence="2">Uncharacterized protein</fullName>
    </submittedName>
</protein>
<dbReference type="EMBL" id="BSTK01000014">
    <property type="protein sequence ID" value="GLY89651.1"/>
    <property type="molecule type" value="Genomic_DNA"/>
</dbReference>
<name>A0A9W6S6U8_9ACTN</name>
<sequence length="84" mass="9223">MLRATHTGGHLWNDLIGWKGNPHLSPPHLAGYAAIAFGPVYGISLLFQIFFVIAVIGGIVAVLATLAAYDRKPPRDRDRYRRGP</sequence>
<keyword evidence="1" id="KW-0472">Membrane</keyword>
<evidence type="ECO:0000313" key="3">
    <source>
        <dbReference type="Proteomes" id="UP001165074"/>
    </source>
</evidence>
<accession>A0A9W6S6U8</accession>
<dbReference type="Proteomes" id="UP001165074">
    <property type="component" value="Unassembled WGS sequence"/>
</dbReference>
<dbReference type="RefSeq" id="WP_285580046.1">
    <property type="nucleotide sequence ID" value="NZ_BSTK01000014.1"/>
</dbReference>
<proteinExistence type="predicted"/>
<gene>
    <name evidence="2" type="ORF">Airi02_075800</name>
</gene>
<feature type="transmembrane region" description="Helical" evidence="1">
    <location>
        <begin position="45"/>
        <end position="69"/>
    </location>
</feature>
<evidence type="ECO:0000256" key="1">
    <source>
        <dbReference type="SAM" id="Phobius"/>
    </source>
</evidence>
<organism evidence="2 3">
    <name type="scientific">Actinoallomurus iriomotensis</name>
    <dbReference type="NCBI Taxonomy" id="478107"/>
    <lineage>
        <taxon>Bacteria</taxon>
        <taxon>Bacillati</taxon>
        <taxon>Actinomycetota</taxon>
        <taxon>Actinomycetes</taxon>
        <taxon>Streptosporangiales</taxon>
        <taxon>Thermomonosporaceae</taxon>
        <taxon>Actinoallomurus</taxon>
    </lineage>
</organism>